<dbReference type="HAMAP" id="MF_00185">
    <property type="entry name" value="IPP_trans"/>
    <property type="match status" value="1"/>
</dbReference>
<dbReference type="InterPro" id="IPR003604">
    <property type="entry name" value="Matrin/U1-like-C_Znf_C2H2"/>
</dbReference>
<evidence type="ECO:0000256" key="2">
    <source>
        <dbReference type="ARBA" id="ARBA00022679"/>
    </source>
</evidence>
<dbReference type="Proteomes" id="UP000051952">
    <property type="component" value="Unassembled WGS sequence"/>
</dbReference>
<evidence type="ECO:0000256" key="1">
    <source>
        <dbReference type="ARBA" id="ARBA00005842"/>
    </source>
</evidence>
<proteinExistence type="inferred from homology"/>
<protein>
    <submittedName>
        <fullName evidence="7">tRNA isopentenyltransferase, putative</fullName>
    </submittedName>
</protein>
<dbReference type="PANTHER" id="PTHR11088">
    <property type="entry name" value="TRNA DIMETHYLALLYLTRANSFERASE"/>
    <property type="match status" value="1"/>
</dbReference>
<dbReference type="SMART" id="SM00451">
    <property type="entry name" value="ZnF_U1"/>
    <property type="match status" value="1"/>
</dbReference>
<dbReference type="InterPro" id="IPR013087">
    <property type="entry name" value="Znf_C2H2_type"/>
</dbReference>
<dbReference type="GO" id="GO:0052381">
    <property type="term" value="F:tRNA dimethylallyltransferase activity"/>
    <property type="evidence" value="ECO:0007669"/>
    <property type="project" value="InterPro"/>
</dbReference>
<evidence type="ECO:0000313" key="7">
    <source>
        <dbReference type="EMBL" id="CUG90373.1"/>
    </source>
</evidence>
<dbReference type="Pfam" id="PF12874">
    <property type="entry name" value="zf-met"/>
    <property type="match status" value="1"/>
</dbReference>
<evidence type="ECO:0000256" key="5">
    <source>
        <dbReference type="SAM" id="MobiDB-lite"/>
    </source>
</evidence>
<keyword evidence="3" id="KW-0547">Nucleotide-binding</keyword>
<dbReference type="Gene3D" id="1.10.20.140">
    <property type="match status" value="1"/>
</dbReference>
<dbReference type="InterPro" id="IPR036236">
    <property type="entry name" value="Znf_C2H2_sf"/>
</dbReference>
<dbReference type="InterPro" id="IPR027417">
    <property type="entry name" value="P-loop_NTPase"/>
</dbReference>
<evidence type="ECO:0000313" key="8">
    <source>
        <dbReference type="Proteomes" id="UP000051952"/>
    </source>
</evidence>
<dbReference type="PROSITE" id="PS51257">
    <property type="entry name" value="PROKAR_LIPOPROTEIN"/>
    <property type="match status" value="1"/>
</dbReference>
<dbReference type="PANTHER" id="PTHR11088:SF89">
    <property type="entry name" value="TRNA DIMETHYLALLYLTRANSFERASE"/>
    <property type="match status" value="1"/>
</dbReference>
<keyword evidence="2 7" id="KW-0808">Transferase</keyword>
<dbReference type="SUPFAM" id="SSF57667">
    <property type="entry name" value="beta-beta-alpha zinc fingers"/>
    <property type="match status" value="1"/>
</dbReference>
<organism evidence="7 8">
    <name type="scientific">Bodo saltans</name>
    <name type="common">Flagellated protozoan</name>
    <dbReference type="NCBI Taxonomy" id="75058"/>
    <lineage>
        <taxon>Eukaryota</taxon>
        <taxon>Discoba</taxon>
        <taxon>Euglenozoa</taxon>
        <taxon>Kinetoplastea</taxon>
        <taxon>Metakinetoplastina</taxon>
        <taxon>Eubodonida</taxon>
        <taxon>Bodonidae</taxon>
        <taxon>Bodo</taxon>
    </lineage>
</organism>
<dbReference type="EMBL" id="CYKH01001815">
    <property type="protein sequence ID" value="CUG90373.1"/>
    <property type="molecule type" value="Genomic_DNA"/>
</dbReference>
<gene>
    <name evidence="7" type="ORF">BSAL_26385</name>
</gene>
<evidence type="ECO:0000256" key="3">
    <source>
        <dbReference type="ARBA" id="ARBA00022741"/>
    </source>
</evidence>
<dbReference type="VEuPathDB" id="TriTrypDB:BSAL_26385"/>
<accession>A0A0S4JK92</accession>
<evidence type="ECO:0000259" key="6">
    <source>
        <dbReference type="SMART" id="SM00451"/>
    </source>
</evidence>
<dbReference type="Gene3D" id="3.30.160.60">
    <property type="entry name" value="Classic Zinc Finger"/>
    <property type="match status" value="1"/>
</dbReference>
<dbReference type="Gene3D" id="3.40.50.300">
    <property type="entry name" value="P-loop containing nucleotide triphosphate hydrolases"/>
    <property type="match status" value="1"/>
</dbReference>
<comment type="similarity">
    <text evidence="1">Belongs to the IPP transferase family.</text>
</comment>
<sequence>MNNRRSTTMTFVIGATGCGKTAVAVALARAQRRQDDDGAVAGGDKKEHRRFICVINCDVLQFYQGLPIATNKASLEELTFEDGSPIPHYFMSFLSPDGSRKSGVTSTSTYHSIVASEEVMPAAKDEEESECDATTAPPMYHIHDYVKEVESFLYDVVFPQCAADITTTGGDDDGLAFQQRVGCSVIVCGGSHYYAQSLLFEGGLVANTGDSDAGATVTSKRDDVEVATPSGSRLWDVLNSLDPKAASQVHPQNTRRIERMIELARQGRKPSDVYSAQHGGGDEVTAPSEKKLLKLFTPRLLASTTPHNPTQQSRIHPLLSVVWVDGSREWLQSRLDARVDDMMARGMVREVQELGEWASQYHRKSAARTKRPRDSDDALTTDGSSSGGDGLVTSTLLSAIGFKEWAPLFDASGIGAAAAAESTKLDTCVASVKQATRRYARQQVQWVKNRFLGVYRNHWEQQVCDVSHDAHRPECSSASTTTLRKVPFFRLVMDACLAMKTAVAATTATQQYLDQCVSAEILPRIASQDGIDVNMALPSYLENPLRCGGGACDAAGDKSAAAAATAVDRKTLHTCSLCELVVSGEDQWAAHMESKRHKGALRHQALVEQQRALGREIPARGSKKQHAPQ</sequence>
<dbReference type="GO" id="GO:0006400">
    <property type="term" value="P:tRNA modification"/>
    <property type="evidence" value="ECO:0007669"/>
    <property type="project" value="TreeGrafter"/>
</dbReference>
<name>A0A0S4JK92_BODSA</name>
<dbReference type="Pfam" id="PF01715">
    <property type="entry name" value="IPPT"/>
    <property type="match status" value="1"/>
</dbReference>
<dbReference type="OrthoDB" id="775260at2759"/>
<feature type="compositionally biased region" description="Basic residues" evidence="5">
    <location>
        <begin position="361"/>
        <end position="371"/>
    </location>
</feature>
<dbReference type="GO" id="GO:0005739">
    <property type="term" value="C:mitochondrion"/>
    <property type="evidence" value="ECO:0007669"/>
    <property type="project" value="TreeGrafter"/>
</dbReference>
<reference evidence="8" key="1">
    <citation type="submission" date="2015-09" db="EMBL/GenBank/DDBJ databases">
        <authorList>
            <consortium name="Pathogen Informatics"/>
        </authorList>
    </citation>
    <scope>NUCLEOTIDE SEQUENCE [LARGE SCALE GENOMIC DNA]</scope>
    <source>
        <strain evidence="8">Lake Konstanz</strain>
    </source>
</reference>
<dbReference type="InterPro" id="IPR039657">
    <property type="entry name" value="Dimethylallyltransferase"/>
</dbReference>
<dbReference type="InterPro" id="IPR018022">
    <property type="entry name" value="IPT"/>
</dbReference>
<dbReference type="AlphaFoldDB" id="A0A0S4JK92"/>
<dbReference type="GO" id="GO:0003676">
    <property type="term" value="F:nucleic acid binding"/>
    <property type="evidence" value="ECO:0007669"/>
    <property type="project" value="InterPro"/>
</dbReference>
<feature type="region of interest" description="Disordered" evidence="5">
    <location>
        <begin position="361"/>
        <end position="386"/>
    </location>
</feature>
<keyword evidence="8" id="KW-1185">Reference proteome</keyword>
<dbReference type="GO" id="GO:0008270">
    <property type="term" value="F:zinc ion binding"/>
    <property type="evidence" value="ECO:0007669"/>
    <property type="project" value="InterPro"/>
</dbReference>
<keyword evidence="4" id="KW-0067">ATP-binding</keyword>
<feature type="domain" description="U1-type" evidence="6">
    <location>
        <begin position="570"/>
        <end position="604"/>
    </location>
</feature>
<dbReference type="GO" id="GO:0005524">
    <property type="term" value="F:ATP binding"/>
    <property type="evidence" value="ECO:0007669"/>
    <property type="project" value="UniProtKB-KW"/>
</dbReference>
<evidence type="ECO:0000256" key="4">
    <source>
        <dbReference type="ARBA" id="ARBA00022840"/>
    </source>
</evidence>